<evidence type="ECO:0000313" key="1">
    <source>
        <dbReference type="EMBL" id="KAE9385266.1"/>
    </source>
</evidence>
<feature type="non-terminal residue" evidence="1">
    <location>
        <position position="259"/>
    </location>
</feature>
<dbReference type="EMBL" id="ML770008">
    <property type="protein sequence ID" value="KAE9385266.1"/>
    <property type="molecule type" value="Genomic_DNA"/>
</dbReference>
<dbReference type="Proteomes" id="UP000799118">
    <property type="component" value="Unassembled WGS sequence"/>
</dbReference>
<sequence length="259" mass="29064">VRINTFLQSWQTYLNSKNQLPELKMLMDTAKKYNVRIEGIAFSRKILLKMPMWYHKEAHAEIRSMNSTTASACLRLKHGLQTVGDAVKLISTIQSADHQPNSLCECVDCNKIREMYECDHPHGCARQATKLLDTLPPKWDPRSELPEDYQEAPGVKALFDNRVTTRGSLADIFRIFTDDKLPTTNQLPNLRPINRTGIVNFTIGGASENRGNEDAKAGAALYFGIGHHANRSAKLPRYLERSKTAGEILAVKVAAETID</sequence>
<gene>
    <name evidence="1" type="ORF">BT96DRAFT_755928</name>
</gene>
<organism evidence="1 2">
    <name type="scientific">Gymnopus androsaceus JB14</name>
    <dbReference type="NCBI Taxonomy" id="1447944"/>
    <lineage>
        <taxon>Eukaryota</taxon>
        <taxon>Fungi</taxon>
        <taxon>Dikarya</taxon>
        <taxon>Basidiomycota</taxon>
        <taxon>Agaricomycotina</taxon>
        <taxon>Agaricomycetes</taxon>
        <taxon>Agaricomycetidae</taxon>
        <taxon>Agaricales</taxon>
        <taxon>Marasmiineae</taxon>
        <taxon>Omphalotaceae</taxon>
        <taxon>Gymnopus</taxon>
    </lineage>
</organism>
<proteinExistence type="predicted"/>
<reference evidence="1" key="1">
    <citation type="journal article" date="2019" name="Environ. Microbiol.">
        <title>Fungal ecological strategies reflected in gene transcription - a case study of two litter decomposers.</title>
        <authorList>
            <person name="Barbi F."/>
            <person name="Kohler A."/>
            <person name="Barry K."/>
            <person name="Baskaran P."/>
            <person name="Daum C."/>
            <person name="Fauchery L."/>
            <person name="Ihrmark K."/>
            <person name="Kuo A."/>
            <person name="LaButti K."/>
            <person name="Lipzen A."/>
            <person name="Morin E."/>
            <person name="Grigoriev I.V."/>
            <person name="Henrissat B."/>
            <person name="Lindahl B."/>
            <person name="Martin F."/>
        </authorList>
    </citation>
    <scope>NUCLEOTIDE SEQUENCE</scope>
    <source>
        <strain evidence="1">JB14</strain>
    </source>
</reference>
<dbReference type="AlphaFoldDB" id="A0A6A4GI90"/>
<evidence type="ECO:0000313" key="2">
    <source>
        <dbReference type="Proteomes" id="UP000799118"/>
    </source>
</evidence>
<protein>
    <submittedName>
        <fullName evidence="1">Uncharacterized protein</fullName>
    </submittedName>
</protein>
<feature type="non-terminal residue" evidence="1">
    <location>
        <position position="1"/>
    </location>
</feature>
<name>A0A6A4GI90_9AGAR</name>
<keyword evidence="2" id="KW-1185">Reference proteome</keyword>
<dbReference type="OrthoDB" id="3062525at2759"/>
<accession>A0A6A4GI90</accession>